<dbReference type="PANTHER" id="PTHR42912">
    <property type="entry name" value="METHYLTRANSFERASE"/>
    <property type="match status" value="1"/>
</dbReference>
<dbReference type="Proteomes" id="UP000654452">
    <property type="component" value="Unassembled WGS sequence"/>
</dbReference>
<keyword evidence="3" id="KW-1185">Reference proteome</keyword>
<keyword evidence="2" id="KW-0489">Methyltransferase</keyword>
<dbReference type="GO" id="GO:0032259">
    <property type="term" value="P:methylation"/>
    <property type="evidence" value="ECO:0007669"/>
    <property type="project" value="UniProtKB-KW"/>
</dbReference>
<dbReference type="SUPFAM" id="SSF53335">
    <property type="entry name" value="S-adenosyl-L-methionine-dependent methyltransferases"/>
    <property type="match status" value="1"/>
</dbReference>
<organism evidence="2 3">
    <name type="scientific">Azospirillum aestuarii</name>
    <dbReference type="NCBI Taxonomy" id="2802052"/>
    <lineage>
        <taxon>Bacteria</taxon>
        <taxon>Pseudomonadati</taxon>
        <taxon>Pseudomonadota</taxon>
        <taxon>Alphaproteobacteria</taxon>
        <taxon>Rhodospirillales</taxon>
        <taxon>Azospirillaceae</taxon>
        <taxon>Azospirillum</taxon>
    </lineage>
</organism>
<gene>
    <name evidence="2" type="ORF">JJL56_09955</name>
</gene>
<evidence type="ECO:0000313" key="3">
    <source>
        <dbReference type="Proteomes" id="UP000654452"/>
    </source>
</evidence>
<evidence type="ECO:0000259" key="1">
    <source>
        <dbReference type="Pfam" id="PF13649"/>
    </source>
</evidence>
<dbReference type="InterPro" id="IPR050508">
    <property type="entry name" value="Methyltransf_Superfamily"/>
</dbReference>
<keyword evidence="2" id="KW-0808">Transferase</keyword>
<dbReference type="Pfam" id="PF13649">
    <property type="entry name" value="Methyltransf_25"/>
    <property type="match status" value="1"/>
</dbReference>
<accession>A0ABS1HWJ0</accession>
<dbReference type="PANTHER" id="PTHR42912:SF81">
    <property type="entry name" value="METHYLTRANSFERASE DOMAIN-CONTAINING PROTEIN"/>
    <property type="match status" value="1"/>
</dbReference>
<dbReference type="InterPro" id="IPR029063">
    <property type="entry name" value="SAM-dependent_MTases_sf"/>
</dbReference>
<dbReference type="GO" id="GO:0008168">
    <property type="term" value="F:methyltransferase activity"/>
    <property type="evidence" value="ECO:0007669"/>
    <property type="project" value="UniProtKB-KW"/>
</dbReference>
<sequence>MNRITPPSSAHPAPRPAPWPAPRLAPRLAYAASQSARVAWFLGQYMMAARIGRRITGPPRTPPPGGRPVPDTRAILEELRVLLARDLANIEAGWYRLPHDLLPDPRRLLTEAAAFFRDVPEVSRRRRDHAAVEVRANPPPGSAGLPAYYRQNFHYQSGGYLTEESARLYDHQVEVLFGGGADAMRRQVLVPIFEYLKTRRGADCRLLDVAAGTGRFLTFVKDNHPRLPVTALDLSPAYLREARRNLAPWARSSALVQAAAEAIPLADRSQDIVTCIYLFHELPPKIRAQAAAEMARVLKPGGILVFMDSVQYGDNPMMDGLIDRFPQSFHEPFYAHYARDDLPALFAAAGLRLRETSLAYMSKLLVLEKVDP</sequence>
<dbReference type="Gene3D" id="3.40.50.150">
    <property type="entry name" value="Vaccinia Virus protein VP39"/>
    <property type="match status" value="1"/>
</dbReference>
<proteinExistence type="predicted"/>
<feature type="domain" description="Methyltransferase" evidence="1">
    <location>
        <begin position="207"/>
        <end position="302"/>
    </location>
</feature>
<dbReference type="EMBL" id="JAEPIV010000003">
    <property type="protein sequence ID" value="MBK4719193.1"/>
    <property type="molecule type" value="Genomic_DNA"/>
</dbReference>
<evidence type="ECO:0000313" key="2">
    <source>
        <dbReference type="EMBL" id="MBK4719193.1"/>
    </source>
</evidence>
<reference evidence="2 3" key="1">
    <citation type="submission" date="2021-01" db="EMBL/GenBank/DDBJ databases">
        <title>Azospirillum sp. YIM DDC1 draft genome.</title>
        <authorList>
            <person name="Wang Y.-X."/>
        </authorList>
    </citation>
    <scope>NUCLEOTIDE SEQUENCE [LARGE SCALE GENOMIC DNA]</scope>
    <source>
        <strain evidence="2 3">YIM DDC1</strain>
    </source>
</reference>
<name>A0ABS1HWJ0_9PROT</name>
<protein>
    <submittedName>
        <fullName evidence="2">Class I SAM-dependent methyltransferase</fullName>
    </submittedName>
</protein>
<dbReference type="InterPro" id="IPR041698">
    <property type="entry name" value="Methyltransf_25"/>
</dbReference>
<comment type="caution">
    <text evidence="2">The sequence shown here is derived from an EMBL/GenBank/DDBJ whole genome shotgun (WGS) entry which is preliminary data.</text>
</comment>
<dbReference type="CDD" id="cd02440">
    <property type="entry name" value="AdoMet_MTases"/>
    <property type="match status" value="1"/>
</dbReference>